<evidence type="ECO:0000256" key="2">
    <source>
        <dbReference type="ARBA" id="ARBA00022603"/>
    </source>
</evidence>
<organism evidence="8 9">
    <name type="scientific">Nocardia amamiensis</name>
    <dbReference type="NCBI Taxonomy" id="404578"/>
    <lineage>
        <taxon>Bacteria</taxon>
        <taxon>Bacillati</taxon>
        <taxon>Actinomycetota</taxon>
        <taxon>Actinomycetes</taxon>
        <taxon>Mycobacteriales</taxon>
        <taxon>Nocardiaceae</taxon>
        <taxon>Nocardia</taxon>
    </lineage>
</organism>
<dbReference type="InterPro" id="IPR029063">
    <property type="entry name" value="SAM-dependent_MTases_sf"/>
</dbReference>
<keyword evidence="2 8" id="KW-0489">Methyltransferase</keyword>
<keyword evidence="5" id="KW-0443">Lipid metabolism</keyword>
<dbReference type="PIRSF" id="PIRSF003085">
    <property type="entry name" value="CMAS"/>
    <property type="match status" value="1"/>
</dbReference>
<dbReference type="GO" id="GO:0032259">
    <property type="term" value="P:methylation"/>
    <property type="evidence" value="ECO:0007669"/>
    <property type="project" value="UniProtKB-KW"/>
</dbReference>
<dbReference type="SUPFAM" id="SSF53335">
    <property type="entry name" value="S-adenosyl-L-methionine-dependent methyltransferases"/>
    <property type="match status" value="1"/>
</dbReference>
<feature type="domain" description="Polyketide synthase-like methyltransferase" evidence="7">
    <location>
        <begin position="174"/>
        <end position="419"/>
    </location>
</feature>
<dbReference type="RefSeq" id="WP_195133649.1">
    <property type="nucleotide sequence ID" value="NZ_JADLQX010000044.1"/>
</dbReference>
<dbReference type="CDD" id="cd02440">
    <property type="entry name" value="AdoMet_MTases"/>
    <property type="match status" value="1"/>
</dbReference>
<dbReference type="PANTHER" id="PTHR43667:SF1">
    <property type="entry name" value="CYCLOPROPANE-FATTY-ACYL-PHOSPHOLIPID SYNTHASE"/>
    <property type="match status" value="1"/>
</dbReference>
<dbReference type="InterPro" id="IPR020803">
    <property type="entry name" value="MeTfrase_dom"/>
</dbReference>
<keyword evidence="3" id="KW-0808">Transferase</keyword>
<accession>A0ABS0D2X9</accession>
<evidence type="ECO:0000259" key="7">
    <source>
        <dbReference type="SMART" id="SM00828"/>
    </source>
</evidence>
<evidence type="ECO:0000256" key="5">
    <source>
        <dbReference type="ARBA" id="ARBA00023098"/>
    </source>
</evidence>
<keyword evidence="9" id="KW-1185">Reference proteome</keyword>
<evidence type="ECO:0000256" key="3">
    <source>
        <dbReference type="ARBA" id="ARBA00022679"/>
    </source>
</evidence>
<dbReference type="InterPro" id="IPR003333">
    <property type="entry name" value="CMAS"/>
</dbReference>
<dbReference type="InterPro" id="IPR050723">
    <property type="entry name" value="CFA/CMAS"/>
</dbReference>
<proteinExistence type="inferred from homology"/>
<dbReference type="Pfam" id="PF02353">
    <property type="entry name" value="CMAS"/>
    <property type="match status" value="1"/>
</dbReference>
<dbReference type="EMBL" id="JADLQX010000044">
    <property type="protein sequence ID" value="MBF6302463.1"/>
    <property type="molecule type" value="Genomic_DNA"/>
</dbReference>
<dbReference type="PANTHER" id="PTHR43667">
    <property type="entry name" value="CYCLOPROPANE-FATTY-ACYL-PHOSPHOLIPID SYNTHASE"/>
    <property type="match status" value="1"/>
</dbReference>
<name>A0ABS0D2X9_9NOCA</name>
<evidence type="ECO:0000256" key="6">
    <source>
        <dbReference type="SAM" id="MobiDB-lite"/>
    </source>
</evidence>
<evidence type="ECO:0000313" key="9">
    <source>
        <dbReference type="Proteomes" id="UP000702209"/>
    </source>
</evidence>
<gene>
    <name evidence="8" type="ORF">IU459_33720</name>
</gene>
<dbReference type="Proteomes" id="UP000702209">
    <property type="component" value="Unassembled WGS sequence"/>
</dbReference>
<evidence type="ECO:0000256" key="1">
    <source>
        <dbReference type="ARBA" id="ARBA00010815"/>
    </source>
</evidence>
<comment type="caution">
    <text evidence="8">The sequence shown here is derived from an EMBL/GenBank/DDBJ whole genome shotgun (WGS) entry which is preliminary data.</text>
</comment>
<sequence length="450" mass="48748">MSLDHTHTTAPTPPPPLRSGRHAGLSVAQIATRFTAGPLPVRITAYDGSATGPADSSIGLHLANPRGLTYLATAPGELGLVRAYIAGDLRPMGVPDGDPYRLLAVLVRDLKFTRPPARELARIAAGIGWRTLIPVAPPGLEAPPRWRRNILGSAHSRARDAAAVAHHYDLPAAFYRLLLGPSMVYTCAVYPHESASLDVAQDNKMRLIFDKLALRPGDRVLDIGCGWGSFVRYCARRGVHALGVTLSREQAQWAREAITTEGLAGLAEVRHGDYRDIREVGFDAITSMGVTEHIGLSEYGRYFGFIRRTLAAGGRLINHCVTRPDTRAAARGSAFTDRYLFPDGELAAPGRIISGIHDAGLEVIHAENLRSHYALTLRDWSAALAAHWDQAVALVGAPTARAHALLFAGGRLRMEGGYVQCHQVLAVRPDRTGTPIPLNQWWDRNGKATL</sequence>
<keyword evidence="4" id="KW-0949">S-adenosyl-L-methionine</keyword>
<comment type="similarity">
    <text evidence="1">Belongs to the CFA/CMAS family.</text>
</comment>
<dbReference type="Gene3D" id="3.40.50.150">
    <property type="entry name" value="Vaccinia Virus protein VP39"/>
    <property type="match status" value="1"/>
</dbReference>
<dbReference type="SMART" id="SM00828">
    <property type="entry name" value="PKS_MT"/>
    <property type="match status" value="1"/>
</dbReference>
<reference evidence="8 9" key="1">
    <citation type="submission" date="2020-10" db="EMBL/GenBank/DDBJ databases">
        <title>Identification of Nocardia species via Next-generation sequencing and recognition of intraspecies genetic diversity.</title>
        <authorList>
            <person name="Li P."/>
            <person name="Li P."/>
            <person name="Lu B."/>
        </authorList>
    </citation>
    <scope>NUCLEOTIDE SEQUENCE [LARGE SCALE GENOMIC DNA]</scope>
    <source>
        <strain evidence="8 9">BJ06-0157</strain>
    </source>
</reference>
<evidence type="ECO:0000256" key="4">
    <source>
        <dbReference type="ARBA" id="ARBA00022691"/>
    </source>
</evidence>
<dbReference type="GO" id="GO:0008168">
    <property type="term" value="F:methyltransferase activity"/>
    <property type="evidence" value="ECO:0007669"/>
    <property type="project" value="UniProtKB-KW"/>
</dbReference>
<feature type="region of interest" description="Disordered" evidence="6">
    <location>
        <begin position="1"/>
        <end position="23"/>
    </location>
</feature>
<evidence type="ECO:0000313" key="8">
    <source>
        <dbReference type="EMBL" id="MBF6302463.1"/>
    </source>
</evidence>
<protein>
    <submittedName>
        <fullName evidence="8">Class I SAM-dependent methyltransferase</fullName>
    </submittedName>
</protein>